<dbReference type="InterPro" id="IPR002629">
    <property type="entry name" value="Met_Synth_C/arc"/>
</dbReference>
<dbReference type="PANTHER" id="PTHR43844:SF2">
    <property type="entry name" value="SYNTHASE, VITAMIN-B12 INDEPENDENT, PUTATIVE (AFU_ORTHOLOGUE AFUA_3G12060)-RELATED"/>
    <property type="match status" value="1"/>
</dbReference>
<dbReference type="InterPro" id="IPR038071">
    <property type="entry name" value="UROD/MetE-like_sf"/>
</dbReference>
<proteinExistence type="predicted"/>
<dbReference type="EMBL" id="JAGIOH010000001">
    <property type="protein sequence ID" value="MBP2406012.1"/>
    <property type="molecule type" value="Genomic_DNA"/>
</dbReference>
<keyword evidence="2" id="KW-0489">Methyltransferase</keyword>
<dbReference type="Proteomes" id="UP001519291">
    <property type="component" value="Unassembled WGS sequence"/>
</dbReference>
<dbReference type="SUPFAM" id="SSF51726">
    <property type="entry name" value="UROD/MetE-like"/>
    <property type="match status" value="1"/>
</dbReference>
<gene>
    <name evidence="2" type="ORF">JO379_005481</name>
</gene>
<evidence type="ECO:0000259" key="1">
    <source>
        <dbReference type="Pfam" id="PF01717"/>
    </source>
</evidence>
<sequence length="359" mass="38316">MSASFVGIPTEPIGSIPRPAALLAAMADHADGRIDDAALAAAQDDAVRDTVRRLEEIGSPVVTDGEQSKPSFATYPLTGLDHLAPDGVVIPFADGHQRQLPRLTAPPLRYAVHADRYLRAALQHATVPVKQAVIAPSALSLLYPPDGIADYPRETFLDDLTAEAEADIRGCLDAGAHVVQLDFTEARLALKLDPSGGLLEQFVTLNNRVLERFSAAEQARIGVHTCPGGDQDSTHSLDVDYGALLPGLLRLKAGAFYVQLASEPEPDKVLGVLADHLPDRARVFIGVTDPIDPHVETPEQVRDRVLTAARHLPVDRLGTCDDCGFSPFADDTSTSRETAFAKIRARIEGTALAAAELGV</sequence>
<protein>
    <submittedName>
        <fullName evidence="2">5-methyltetrahydropteroyltriglutamate--homocysteine methyltransferase</fullName>
        <ecNumber evidence="2">2.1.1.14</ecNumber>
    </submittedName>
</protein>
<name>A0ABS4YB50_9ACTN</name>
<dbReference type="CDD" id="cd03311">
    <property type="entry name" value="CIMS_C_terminal_like"/>
    <property type="match status" value="1"/>
</dbReference>
<keyword evidence="3" id="KW-1185">Reference proteome</keyword>
<comment type="caution">
    <text evidence="2">The sequence shown here is derived from an EMBL/GenBank/DDBJ whole genome shotgun (WGS) entry which is preliminary data.</text>
</comment>
<evidence type="ECO:0000313" key="2">
    <source>
        <dbReference type="EMBL" id="MBP2406012.1"/>
    </source>
</evidence>
<dbReference type="GO" id="GO:0003871">
    <property type="term" value="F:5-methyltetrahydropteroyltriglutamate-homocysteine S-methyltransferase activity"/>
    <property type="evidence" value="ECO:0007669"/>
    <property type="project" value="UniProtKB-EC"/>
</dbReference>
<dbReference type="Pfam" id="PF01717">
    <property type="entry name" value="Meth_synt_2"/>
    <property type="match status" value="1"/>
</dbReference>
<organism evidence="2 3">
    <name type="scientific">Streptomyces syringium</name>
    <dbReference type="NCBI Taxonomy" id="76729"/>
    <lineage>
        <taxon>Bacteria</taxon>
        <taxon>Bacillati</taxon>
        <taxon>Actinomycetota</taxon>
        <taxon>Actinomycetes</taxon>
        <taxon>Kitasatosporales</taxon>
        <taxon>Streptomycetaceae</taxon>
        <taxon>Streptomyces</taxon>
    </lineage>
</organism>
<feature type="domain" description="Cobalamin-independent methionine synthase MetE C-terminal/archaeal" evidence="1">
    <location>
        <begin position="9"/>
        <end position="326"/>
    </location>
</feature>
<reference evidence="2 3" key="1">
    <citation type="submission" date="2021-03" db="EMBL/GenBank/DDBJ databases">
        <title>Sequencing the genomes of 1000 actinobacteria strains.</title>
        <authorList>
            <person name="Klenk H.-P."/>
        </authorList>
    </citation>
    <scope>NUCLEOTIDE SEQUENCE [LARGE SCALE GENOMIC DNA]</scope>
    <source>
        <strain evidence="2 3">DSM 41480</strain>
    </source>
</reference>
<accession>A0ABS4YB50</accession>
<dbReference type="EC" id="2.1.1.14" evidence="2"/>
<dbReference type="PANTHER" id="PTHR43844">
    <property type="entry name" value="METHIONINE SYNTHASE"/>
    <property type="match status" value="1"/>
</dbReference>
<keyword evidence="2" id="KW-0808">Transferase</keyword>
<dbReference type="GO" id="GO:0032259">
    <property type="term" value="P:methylation"/>
    <property type="evidence" value="ECO:0007669"/>
    <property type="project" value="UniProtKB-KW"/>
</dbReference>
<evidence type="ECO:0000313" key="3">
    <source>
        <dbReference type="Proteomes" id="UP001519291"/>
    </source>
</evidence>
<dbReference type="Gene3D" id="3.20.20.210">
    <property type="match status" value="1"/>
</dbReference>